<dbReference type="Proteomes" id="UP001500037">
    <property type="component" value="Unassembled WGS sequence"/>
</dbReference>
<evidence type="ECO:0000313" key="2">
    <source>
        <dbReference type="Proteomes" id="UP001500037"/>
    </source>
</evidence>
<keyword evidence="2" id="KW-1185">Reference proteome</keyword>
<name>A0ABP4GDS7_9ACTN</name>
<organism evidence="1 2">
    <name type="scientific">Kitasatospora nipponensis</name>
    <dbReference type="NCBI Taxonomy" id="258049"/>
    <lineage>
        <taxon>Bacteria</taxon>
        <taxon>Bacillati</taxon>
        <taxon>Actinomycetota</taxon>
        <taxon>Actinomycetes</taxon>
        <taxon>Kitasatosporales</taxon>
        <taxon>Streptomycetaceae</taxon>
        <taxon>Kitasatospora</taxon>
    </lineage>
</organism>
<dbReference type="EMBL" id="BAAALF010000010">
    <property type="protein sequence ID" value="GAA1221999.1"/>
    <property type="molecule type" value="Genomic_DNA"/>
</dbReference>
<accession>A0ABP4GDS7</accession>
<gene>
    <name evidence="1" type="ORF">GCM10009665_10250</name>
</gene>
<evidence type="ECO:0000313" key="1">
    <source>
        <dbReference type="EMBL" id="GAA1221999.1"/>
    </source>
</evidence>
<comment type="caution">
    <text evidence="1">The sequence shown here is derived from an EMBL/GenBank/DDBJ whole genome shotgun (WGS) entry which is preliminary data.</text>
</comment>
<sequence length="170" mass="17965">MVARLVAGVSACGVDEGRLSGQHALVSIIIKFFVAPDDEAAAAVVDHGPDEAFESLVFGNFDVEEAMIEWESILTGRSFDELVEADEPAVVADPGDGEGPMVLAASKVLQDALAAANVPRLVEVGELWVQERAAEGEVFDPEVATRILGDLAELARSIGRRGGSLYCWVA</sequence>
<proteinExistence type="predicted"/>
<evidence type="ECO:0008006" key="3">
    <source>
        <dbReference type="Google" id="ProtNLM"/>
    </source>
</evidence>
<protein>
    <recommendedName>
        <fullName evidence="3">DUF1877 family protein</fullName>
    </recommendedName>
</protein>
<reference evidence="2" key="1">
    <citation type="journal article" date="2019" name="Int. J. Syst. Evol. Microbiol.">
        <title>The Global Catalogue of Microorganisms (GCM) 10K type strain sequencing project: providing services to taxonomists for standard genome sequencing and annotation.</title>
        <authorList>
            <consortium name="The Broad Institute Genomics Platform"/>
            <consortium name="The Broad Institute Genome Sequencing Center for Infectious Disease"/>
            <person name="Wu L."/>
            <person name="Ma J."/>
        </authorList>
    </citation>
    <scope>NUCLEOTIDE SEQUENCE [LARGE SCALE GENOMIC DNA]</scope>
    <source>
        <strain evidence="2">JCM 13004</strain>
    </source>
</reference>